<proteinExistence type="predicted"/>
<dbReference type="RefSeq" id="WP_010264288.1">
    <property type="nucleotide sequence ID" value="NZ_CAEG01000012.1"/>
</dbReference>
<dbReference type="STRING" id="1033731.SAMN05444145_10254"/>
<evidence type="ECO:0000313" key="2">
    <source>
        <dbReference type="EMBL" id="SEA17425.1"/>
    </source>
</evidence>
<dbReference type="OrthoDB" id="1005086at2"/>
<feature type="compositionally biased region" description="Basic and acidic residues" evidence="1">
    <location>
        <begin position="1"/>
        <end position="13"/>
    </location>
</feature>
<feature type="compositionally biased region" description="Basic and acidic residues" evidence="1">
    <location>
        <begin position="60"/>
        <end position="75"/>
    </location>
</feature>
<organism evidence="2 3">
    <name type="scientific">Alistipes timonensis JC136</name>
    <dbReference type="NCBI Taxonomy" id="1033731"/>
    <lineage>
        <taxon>Bacteria</taxon>
        <taxon>Pseudomonadati</taxon>
        <taxon>Bacteroidota</taxon>
        <taxon>Bacteroidia</taxon>
        <taxon>Bacteroidales</taxon>
        <taxon>Rikenellaceae</taxon>
        <taxon>Alistipes</taxon>
    </lineage>
</organism>
<reference evidence="2 3" key="1">
    <citation type="submission" date="2016-10" db="EMBL/GenBank/DDBJ databases">
        <authorList>
            <person name="de Groot N.N."/>
        </authorList>
    </citation>
    <scope>NUCLEOTIDE SEQUENCE [LARGE SCALE GENOMIC DNA]</scope>
    <source>
        <strain evidence="2 3">DSM 25383</strain>
    </source>
</reference>
<gene>
    <name evidence="2" type="ORF">SAMN05444145_10254</name>
</gene>
<dbReference type="Proteomes" id="UP000183253">
    <property type="component" value="Unassembled WGS sequence"/>
</dbReference>
<sequence length="85" mass="9388">MNKHNDMRGESRATENGTTNAPDSRSHSRDNSGMHAGGSRGSSFRQQSDNPVQYGSKKGSYWEEKGSDREPDAESRMNGQSPNKK</sequence>
<feature type="compositionally biased region" description="Polar residues" evidence="1">
    <location>
        <begin position="14"/>
        <end position="23"/>
    </location>
</feature>
<evidence type="ECO:0000313" key="3">
    <source>
        <dbReference type="Proteomes" id="UP000183253"/>
    </source>
</evidence>
<dbReference type="AlphaFoldDB" id="A0A1H3Z108"/>
<feature type="region of interest" description="Disordered" evidence="1">
    <location>
        <begin position="1"/>
        <end position="85"/>
    </location>
</feature>
<accession>A0A1H3Z108</accession>
<keyword evidence="3" id="KW-1185">Reference proteome</keyword>
<protein>
    <submittedName>
        <fullName evidence="2">Uncharacterized protein</fullName>
    </submittedName>
</protein>
<name>A0A1H3Z108_9BACT</name>
<dbReference type="EMBL" id="FNRI01000002">
    <property type="protein sequence ID" value="SEA17425.1"/>
    <property type="molecule type" value="Genomic_DNA"/>
</dbReference>
<evidence type="ECO:0000256" key="1">
    <source>
        <dbReference type="SAM" id="MobiDB-lite"/>
    </source>
</evidence>